<sequence length="245" mass="27798">MGEKASFLLVFSFIGNKKLLRTKVYVDGYNLYYGCLKGTKHKWLDLSILFKDHIIPSSAIHKSELIGIKFFTAPILEKASKSLDSVSSQSRYHTALERLYPNEIEIIKGYYSLTQSKVKIVDTNEPNKWARDCQEVLVWKIEEKQTDVNLALHAYHDAANGIVDQVVIVTNDTDIAPALKMIRDFTPVEIGVVVPTRDHVRKPNVALSELAHWVRTHITDLELSNSQMPDVIIAGRRPTKKPASW</sequence>
<protein>
    <submittedName>
        <fullName evidence="1">6-hydroxy-3-succinoylpyridine hydroxylase</fullName>
    </submittedName>
</protein>
<dbReference type="AlphaFoldDB" id="A0A2W4SUE8"/>
<reference evidence="1 2" key="1">
    <citation type="journal article" date="2018" name="Aquat. Microb. Ecol.">
        <title>Gammaproteobacterial methanotrophs dominate.</title>
        <authorList>
            <person name="Rissanen A.J."/>
            <person name="Saarenheimo J."/>
            <person name="Tiirola M."/>
            <person name="Peura S."/>
            <person name="Aalto S.L."/>
            <person name="Karvinen A."/>
            <person name="Nykanen H."/>
        </authorList>
    </citation>
    <scope>NUCLEOTIDE SEQUENCE [LARGE SCALE GENOMIC DNA]</scope>
    <source>
        <strain evidence="1">AMbin10</strain>
    </source>
</reference>
<organism evidence="1 2">
    <name type="scientific">Candidatus Methylumidiphilus alinenensis</name>
    <dbReference type="NCBI Taxonomy" id="2202197"/>
    <lineage>
        <taxon>Bacteria</taxon>
        <taxon>Pseudomonadati</taxon>
        <taxon>Pseudomonadota</taxon>
        <taxon>Gammaproteobacteria</taxon>
        <taxon>Methylococcales</taxon>
        <taxon>Candidatus Methylumidiphilus</taxon>
    </lineage>
</organism>
<dbReference type="Gene3D" id="3.40.50.1010">
    <property type="entry name" value="5'-nuclease"/>
    <property type="match status" value="1"/>
</dbReference>
<evidence type="ECO:0000313" key="2">
    <source>
        <dbReference type="Proteomes" id="UP000249396"/>
    </source>
</evidence>
<proteinExistence type="predicted"/>
<comment type="caution">
    <text evidence="1">The sequence shown here is derived from an EMBL/GenBank/DDBJ whole genome shotgun (WGS) entry which is preliminary data.</text>
</comment>
<accession>A0A2W4SUE8</accession>
<dbReference type="Proteomes" id="UP000249396">
    <property type="component" value="Unassembled WGS sequence"/>
</dbReference>
<name>A0A2W4SUE8_9GAMM</name>
<evidence type="ECO:0000313" key="1">
    <source>
        <dbReference type="EMBL" id="PZN76304.1"/>
    </source>
</evidence>
<dbReference type="EMBL" id="QJPH01000361">
    <property type="protein sequence ID" value="PZN76304.1"/>
    <property type="molecule type" value="Genomic_DNA"/>
</dbReference>
<dbReference type="CDD" id="cd18722">
    <property type="entry name" value="PIN_NicB-like"/>
    <property type="match status" value="1"/>
</dbReference>
<gene>
    <name evidence="1" type="ORF">DM484_16900</name>
</gene>